<dbReference type="GO" id="GO:0022625">
    <property type="term" value="C:cytosolic large ribosomal subunit"/>
    <property type="evidence" value="ECO:0007669"/>
    <property type="project" value="TreeGrafter"/>
</dbReference>
<dbReference type="PROSITE" id="PS01170">
    <property type="entry name" value="RIBOSOMAL_L6E"/>
    <property type="match status" value="1"/>
</dbReference>
<dbReference type="InterPro" id="IPR008991">
    <property type="entry name" value="Translation_prot_SH3-like_sf"/>
</dbReference>
<dbReference type="GO" id="GO:0003723">
    <property type="term" value="F:RNA binding"/>
    <property type="evidence" value="ECO:0007669"/>
    <property type="project" value="TreeGrafter"/>
</dbReference>
<dbReference type="InterPro" id="IPR014722">
    <property type="entry name" value="Rib_uL2_dom2"/>
</dbReference>
<dbReference type="EMBL" id="RWJN01000073">
    <property type="protein sequence ID" value="TCD68200.1"/>
    <property type="molecule type" value="Genomic_DNA"/>
</dbReference>
<keyword evidence="2 4" id="KW-0689">Ribosomal protein</keyword>
<dbReference type="PANTHER" id="PTHR10715">
    <property type="entry name" value="60S RIBOSOMAL PROTEIN L6"/>
    <property type="match status" value="1"/>
</dbReference>
<keyword evidence="3 4" id="KW-0687">Ribonucleoprotein</keyword>
<feature type="compositionally biased region" description="Basic and acidic residues" evidence="5">
    <location>
        <begin position="182"/>
        <end position="200"/>
    </location>
</feature>
<dbReference type="GO" id="GO:0002181">
    <property type="term" value="P:cytoplasmic translation"/>
    <property type="evidence" value="ECO:0007669"/>
    <property type="project" value="TreeGrafter"/>
</dbReference>
<dbReference type="AlphaFoldDB" id="A0A4R0RI17"/>
<dbReference type="CDD" id="cd13156">
    <property type="entry name" value="KOW_RPL6"/>
    <property type="match status" value="1"/>
</dbReference>
<dbReference type="CDD" id="cd20069">
    <property type="entry name" value="5TM_Oxa1-like"/>
    <property type="match status" value="1"/>
</dbReference>
<evidence type="ECO:0000256" key="4">
    <source>
        <dbReference type="RuleBase" id="RU000662"/>
    </source>
</evidence>
<dbReference type="PANTHER" id="PTHR10715:SF0">
    <property type="entry name" value="LARGE RIBOSOMAL SUBUNIT PROTEIN EL6"/>
    <property type="match status" value="1"/>
</dbReference>
<feature type="region of interest" description="Disordered" evidence="5">
    <location>
        <begin position="37"/>
        <end position="61"/>
    </location>
</feature>
<evidence type="ECO:0000313" key="7">
    <source>
        <dbReference type="Proteomes" id="UP000292702"/>
    </source>
</evidence>
<name>A0A4R0RI17_9APHY</name>
<dbReference type="SUPFAM" id="SSF50104">
    <property type="entry name" value="Translation proteins SH3-like domain"/>
    <property type="match status" value="1"/>
</dbReference>
<proteinExistence type="inferred from homology"/>
<dbReference type="GO" id="GO:0000027">
    <property type="term" value="P:ribosomal large subunit assembly"/>
    <property type="evidence" value="ECO:0007669"/>
    <property type="project" value="TreeGrafter"/>
</dbReference>
<accession>A0A4R0RI17</accession>
<dbReference type="Gene3D" id="2.30.30.30">
    <property type="match status" value="1"/>
</dbReference>
<dbReference type="Proteomes" id="UP000292702">
    <property type="component" value="Unassembled WGS sequence"/>
</dbReference>
<dbReference type="OrthoDB" id="2436667at2759"/>
<sequence>MARSKEIAPGVGRLSRSQVFSRRGLYKGIKKSEKPAAAEVATTKEVQVKGDKNGGKRLVPTSKASRFYPAEDVRQPKKSRKHPQSSKLRSSITPGTVLILLAGRFAGKRVVFLKQLESGLLLVTGPFKINGVPLRRVNQAYVIATSTKVELGELKLDEKINDAYFKNSASKGPGSAEAEFFSEGKPKEKEPFPESKSSDQKTVDGAIIAAVKKTEALGKTYVTSTLSTLSEGFLDLALALPYSELIPAYSATIILTTVATRLIFTVPFSIWAKHRQWRLEDVVVPKLRQEVPSFQKQAVQDMKKDRYRGNEVAARMELGKRVKALVDARRRELTRLHGCSPMFTMLLPAVSQLPLFVGFSLMLNNLSRLPTVFDSESFLTLTSLAHADPTATLPIVIGLLSLANTESSRWFITAEAVEREEKVKEWAAKKRARGETVIQPKILLQNGLRLYSIARILISAMFPGSVQLYWVTSAAFGLVQTWALDIWDSRRARPSSAPQPDDKVTQTEAKAPNPQHIRRAGSLGKHKARP</sequence>
<evidence type="ECO:0000256" key="5">
    <source>
        <dbReference type="SAM" id="MobiDB-lite"/>
    </source>
</evidence>
<reference evidence="6 7" key="1">
    <citation type="submission" date="2018-11" db="EMBL/GenBank/DDBJ databases">
        <title>Genome assembly of Steccherinum ochraceum LE-BIN_3174, the white-rot fungus of the Steccherinaceae family (The Residual Polyporoid clade, Polyporales, Basidiomycota).</title>
        <authorList>
            <person name="Fedorova T.V."/>
            <person name="Glazunova O.A."/>
            <person name="Landesman E.O."/>
            <person name="Moiseenko K.V."/>
            <person name="Psurtseva N.V."/>
            <person name="Savinova O.S."/>
            <person name="Shakhova N.V."/>
            <person name="Tyazhelova T.V."/>
            <person name="Vasina D.V."/>
        </authorList>
    </citation>
    <scope>NUCLEOTIDE SEQUENCE [LARGE SCALE GENOMIC DNA]</scope>
    <source>
        <strain evidence="6 7">LE-BIN_3174</strain>
    </source>
</reference>
<gene>
    <name evidence="6" type="ORF">EIP91_011372</name>
</gene>
<evidence type="ECO:0000256" key="1">
    <source>
        <dbReference type="ARBA" id="ARBA00010592"/>
    </source>
</evidence>
<organism evidence="6 7">
    <name type="scientific">Steccherinum ochraceum</name>
    <dbReference type="NCBI Taxonomy" id="92696"/>
    <lineage>
        <taxon>Eukaryota</taxon>
        <taxon>Fungi</taxon>
        <taxon>Dikarya</taxon>
        <taxon>Basidiomycota</taxon>
        <taxon>Agaricomycotina</taxon>
        <taxon>Agaricomycetes</taxon>
        <taxon>Polyporales</taxon>
        <taxon>Steccherinaceae</taxon>
        <taxon>Steccherinum</taxon>
    </lineage>
</organism>
<keyword evidence="7" id="KW-1185">Reference proteome</keyword>
<comment type="similarity">
    <text evidence="1 4">Belongs to the eukaryotic ribosomal protein eL6 family.</text>
</comment>
<evidence type="ECO:0000256" key="2">
    <source>
        <dbReference type="ARBA" id="ARBA00022980"/>
    </source>
</evidence>
<evidence type="ECO:0000256" key="3">
    <source>
        <dbReference type="ARBA" id="ARBA00023274"/>
    </source>
</evidence>
<dbReference type="InterPro" id="IPR049633">
    <property type="entry name" value="Ribosomal_eL6_CS"/>
</dbReference>
<dbReference type="InterPro" id="IPR041997">
    <property type="entry name" value="Ribosomal_eL6_KOW"/>
</dbReference>
<dbReference type="Pfam" id="PF01159">
    <property type="entry name" value="Ribosomal_L6e"/>
    <property type="match status" value="1"/>
</dbReference>
<evidence type="ECO:0000313" key="6">
    <source>
        <dbReference type="EMBL" id="TCD68200.1"/>
    </source>
</evidence>
<comment type="caution">
    <text evidence="6">The sequence shown here is derived from an EMBL/GenBank/DDBJ whole genome shotgun (WGS) entry which is preliminary data.</text>
</comment>
<feature type="compositionally biased region" description="Basic residues" evidence="5">
    <location>
        <begin position="516"/>
        <end position="530"/>
    </location>
</feature>
<protein>
    <recommendedName>
        <fullName evidence="4">60S ribosomal protein L6</fullName>
    </recommendedName>
</protein>
<feature type="region of interest" description="Disordered" evidence="5">
    <location>
        <begin position="492"/>
        <end position="530"/>
    </location>
</feature>
<dbReference type="InterPro" id="IPR000915">
    <property type="entry name" value="60S_ribosomal_eL6"/>
</dbReference>
<feature type="region of interest" description="Disordered" evidence="5">
    <location>
        <begin position="169"/>
        <end position="200"/>
    </location>
</feature>
<dbReference type="STRING" id="92696.A0A4R0RI17"/>
<dbReference type="FunFam" id="2.30.30.30:FF:000014">
    <property type="entry name" value="60S ribosomal protein L6"/>
    <property type="match status" value="1"/>
</dbReference>
<dbReference type="GO" id="GO:0003735">
    <property type="term" value="F:structural constituent of ribosome"/>
    <property type="evidence" value="ECO:0007669"/>
    <property type="project" value="InterPro"/>
</dbReference>